<dbReference type="PANTHER" id="PTHR47505">
    <property type="entry name" value="DNA UTILIZATION PROTEIN YHGH"/>
    <property type="match status" value="1"/>
</dbReference>
<comment type="similarity">
    <text evidence="1">Belongs to the ComF/GntX family.</text>
</comment>
<name>A0A7V3VSQ6_9BACT</name>
<organism evidence="3">
    <name type="scientific">Mesoaciditoga lauensis</name>
    <dbReference type="NCBI Taxonomy" id="1495039"/>
    <lineage>
        <taxon>Bacteria</taxon>
        <taxon>Thermotogati</taxon>
        <taxon>Thermotogota</taxon>
        <taxon>Thermotogae</taxon>
        <taxon>Mesoaciditogales</taxon>
        <taxon>Mesoaciditogaceae</taxon>
        <taxon>Mesoaciditoga</taxon>
    </lineage>
</organism>
<dbReference type="InterPro" id="IPR051910">
    <property type="entry name" value="ComF/GntX_DNA_util-trans"/>
</dbReference>
<evidence type="ECO:0000313" key="3">
    <source>
        <dbReference type="EMBL" id="HGE75377.1"/>
    </source>
</evidence>
<dbReference type="InterPro" id="IPR029057">
    <property type="entry name" value="PRTase-like"/>
</dbReference>
<dbReference type="SUPFAM" id="SSF53271">
    <property type="entry name" value="PRTase-like"/>
    <property type="match status" value="1"/>
</dbReference>
<feature type="domain" description="Double zinc ribbon" evidence="2">
    <location>
        <begin position="8"/>
        <end position="41"/>
    </location>
</feature>
<dbReference type="CDD" id="cd06223">
    <property type="entry name" value="PRTases_typeI"/>
    <property type="match status" value="1"/>
</dbReference>
<accession>A0A7V3VSQ6</accession>
<dbReference type="InterPro" id="IPR044005">
    <property type="entry name" value="DZR_2"/>
</dbReference>
<dbReference type="Pfam" id="PF18912">
    <property type="entry name" value="DZR_2"/>
    <property type="match status" value="1"/>
</dbReference>
<evidence type="ECO:0000259" key="2">
    <source>
        <dbReference type="Pfam" id="PF18912"/>
    </source>
</evidence>
<dbReference type="AlphaFoldDB" id="A0A7V3VSQ6"/>
<dbReference type="EMBL" id="DTPE01000184">
    <property type="protein sequence ID" value="HGE75377.1"/>
    <property type="molecule type" value="Genomic_DNA"/>
</dbReference>
<comment type="caution">
    <text evidence="3">The sequence shown here is derived from an EMBL/GenBank/DDBJ whole genome shotgun (WGS) entry which is preliminary data.</text>
</comment>
<protein>
    <submittedName>
        <fullName evidence="3">ComF family protein</fullName>
    </submittedName>
</protein>
<sequence>MRLLNEIADLFFPKSCPICGNTIKTSRTVCFECESKIPPLNRENKIGGKWYFDELFYRAAYGSMMGELIRAYKYGPHPSIGSLLTDLFVEMFETFHPLPNSTITVVPITFRSYKEKGFDHMYLIGKELSKKVEIPFLKLLDISKQTRSQVGSSNVERMSLVDGKYSVRYKDLYRTCGNIILIDDVFTTGSTVNECSKILKEAGAKNVCVYTLAKAKMLK</sequence>
<proteinExistence type="inferred from homology"/>
<dbReference type="PANTHER" id="PTHR47505:SF1">
    <property type="entry name" value="DNA UTILIZATION PROTEIN YHGH"/>
    <property type="match status" value="1"/>
</dbReference>
<evidence type="ECO:0000256" key="1">
    <source>
        <dbReference type="ARBA" id="ARBA00008007"/>
    </source>
</evidence>
<reference evidence="3" key="1">
    <citation type="journal article" date="2020" name="mSystems">
        <title>Genome- and Community-Level Interaction Insights into Carbon Utilization and Element Cycling Functions of Hydrothermarchaeota in Hydrothermal Sediment.</title>
        <authorList>
            <person name="Zhou Z."/>
            <person name="Liu Y."/>
            <person name="Xu W."/>
            <person name="Pan J."/>
            <person name="Luo Z.H."/>
            <person name="Li M."/>
        </authorList>
    </citation>
    <scope>NUCLEOTIDE SEQUENCE [LARGE SCALE GENOMIC DNA]</scope>
    <source>
        <strain evidence="3">SpSt-966</strain>
    </source>
</reference>
<dbReference type="InterPro" id="IPR000836">
    <property type="entry name" value="PRTase_dom"/>
</dbReference>
<gene>
    <name evidence="3" type="ORF">ENX73_04555</name>
</gene>
<dbReference type="Gene3D" id="3.40.50.2020">
    <property type="match status" value="1"/>
</dbReference>